<feature type="compositionally biased region" description="Acidic residues" evidence="5">
    <location>
        <begin position="344"/>
        <end position="360"/>
    </location>
</feature>
<accession>A0A8E2F6X9</accession>
<feature type="domain" description="C3H1-type" evidence="6">
    <location>
        <begin position="1100"/>
        <end position="1122"/>
    </location>
</feature>
<keyword evidence="3 4" id="KW-0862">Zinc</keyword>
<gene>
    <name evidence="7" type="ORF">AOQ84DRAFT_180628</name>
</gene>
<dbReference type="GO" id="GO:0008270">
    <property type="term" value="F:zinc ion binding"/>
    <property type="evidence" value="ECO:0007669"/>
    <property type="project" value="UniProtKB-KW"/>
</dbReference>
<dbReference type="Proteomes" id="UP000250140">
    <property type="component" value="Unassembled WGS sequence"/>
</dbReference>
<feature type="compositionally biased region" description="Low complexity" evidence="5">
    <location>
        <begin position="1083"/>
        <end position="1093"/>
    </location>
</feature>
<evidence type="ECO:0000256" key="3">
    <source>
        <dbReference type="ARBA" id="ARBA00022833"/>
    </source>
</evidence>
<feature type="compositionally biased region" description="Basic and acidic residues" evidence="5">
    <location>
        <begin position="1056"/>
        <end position="1075"/>
    </location>
</feature>
<evidence type="ECO:0000313" key="7">
    <source>
        <dbReference type="EMBL" id="OCL11697.1"/>
    </source>
</evidence>
<feature type="compositionally biased region" description="Acidic residues" evidence="5">
    <location>
        <begin position="791"/>
        <end position="800"/>
    </location>
</feature>
<proteinExistence type="predicted"/>
<feature type="compositionally biased region" description="Low complexity" evidence="5">
    <location>
        <begin position="682"/>
        <end position="693"/>
    </location>
</feature>
<feature type="zinc finger region" description="C3H1-type" evidence="4">
    <location>
        <begin position="1100"/>
        <end position="1122"/>
    </location>
</feature>
<name>A0A8E2F6X9_9PEZI</name>
<evidence type="ECO:0000256" key="4">
    <source>
        <dbReference type="PROSITE-ProRule" id="PRU00723"/>
    </source>
</evidence>
<dbReference type="InterPro" id="IPR036855">
    <property type="entry name" value="Znf_CCCH_sf"/>
</dbReference>
<feature type="compositionally biased region" description="Low complexity" evidence="5">
    <location>
        <begin position="543"/>
        <end position="556"/>
    </location>
</feature>
<evidence type="ECO:0000256" key="2">
    <source>
        <dbReference type="ARBA" id="ARBA00022771"/>
    </source>
</evidence>
<reference evidence="7 8" key="1">
    <citation type="journal article" date="2016" name="Nat. Commun.">
        <title>Ectomycorrhizal ecology is imprinted in the genome of the dominant symbiotic fungus Cenococcum geophilum.</title>
        <authorList>
            <consortium name="DOE Joint Genome Institute"/>
            <person name="Peter M."/>
            <person name="Kohler A."/>
            <person name="Ohm R.A."/>
            <person name="Kuo A."/>
            <person name="Krutzmann J."/>
            <person name="Morin E."/>
            <person name="Arend M."/>
            <person name="Barry K.W."/>
            <person name="Binder M."/>
            <person name="Choi C."/>
            <person name="Clum A."/>
            <person name="Copeland A."/>
            <person name="Grisel N."/>
            <person name="Haridas S."/>
            <person name="Kipfer T."/>
            <person name="LaButti K."/>
            <person name="Lindquist E."/>
            <person name="Lipzen A."/>
            <person name="Maire R."/>
            <person name="Meier B."/>
            <person name="Mihaltcheva S."/>
            <person name="Molinier V."/>
            <person name="Murat C."/>
            <person name="Poggeler S."/>
            <person name="Quandt C.A."/>
            <person name="Sperisen C."/>
            <person name="Tritt A."/>
            <person name="Tisserant E."/>
            <person name="Crous P.W."/>
            <person name="Henrissat B."/>
            <person name="Nehls U."/>
            <person name="Egli S."/>
            <person name="Spatafora J.W."/>
            <person name="Grigoriev I.V."/>
            <person name="Martin F.M."/>
        </authorList>
    </citation>
    <scope>NUCLEOTIDE SEQUENCE [LARGE SCALE GENOMIC DNA]</scope>
    <source>
        <strain evidence="7 8">CBS 207.34</strain>
    </source>
</reference>
<feature type="compositionally biased region" description="Basic and acidic residues" evidence="5">
    <location>
        <begin position="781"/>
        <end position="790"/>
    </location>
</feature>
<dbReference type="PROSITE" id="PS50103">
    <property type="entry name" value="ZF_C3H1"/>
    <property type="match status" value="1"/>
</dbReference>
<evidence type="ECO:0000259" key="6">
    <source>
        <dbReference type="PROSITE" id="PS50103"/>
    </source>
</evidence>
<evidence type="ECO:0000256" key="1">
    <source>
        <dbReference type="ARBA" id="ARBA00022723"/>
    </source>
</evidence>
<sequence length="1125" mass="123229">MASPSHVHDETLQVTSGHNVYAPEPEFTALFNAVDPPYDQGWNIDTGHHLSIPRSHSASLPQTWQTSTPIQRSVSTLGAAFDPASQFYTRTFSHSPSPYQDAAFSGHGNITSYHQQAAVDPSLVSNSTMRHSNFDMGMRAYSTSAPQTNTIAPQALQTSQSVQPNGPPATSGFQVCSLRLDEPLTYFNPLRSLQDTGKGTTSQPYAYSQGGPLAGLSPAAVNQSQPVVTPKGEISGKFIIKDYDSLCKATKSNHLHNFVTIGDIAQDLPITKTTIPQYIPRKSRNELKALAAGDKKLLERIAKKPSKKSKNAASKAARVKVELGSARSPSDIKQELSDTMSETDSSDDDSDYSSSDDETPEPSPLPASRPEEPQQAVRYDIIKAVWMSRKSAAKSEQIRSALGDFWEVVRTIRDRWRTDNNAVKQAEEAKKLSELPLLKGRVKSQREMMEVALKTALDYGHPDIIRLFGENKPFLFLLYQFLADRVRDQEYNGNLSNAVLEILSRCSTLTNEVLEETKVSKVLTLFNKRGDDRTKAKTKQILDSAAAASKTKADSPAQDKPGESKDVKPKADSTTRLAPEPVAGIKRPRPGDGATSEPSKRVASKPGATASTKTLGLVQKRAVPEKPSASSAAAAKAKVVAKPSNFFSSIQSASKKSAPASAVKSASQPKAASGASTEKKSAPAAPMAPVKPAFSFAETMANLMKPKEPEPVAKPAEKRPPETPEERAKRLRKEERRKLRVTFRPDASLVSIRYFTHDPEEELGHDASMVRDAGDVGGEGRMFKQHKDMMELDDEDDDLPREESYREWVEPSLVDFSVIDPEERKKNFDPYGGGFNKPVCPEKEANKHREDNTLMVFYSHPSDIPPSPREPPEAPEEDAPKVVEFGAPPADILARAAAFEPVQVQPLPMQDLSALLSVFQQHTPQPQQPVVPAAPSSDLEKIFANFSAPTQQPAPQPQMVAPPQQQYVAPATDLSSIISALQQQQVQAPQQPQYPTSFPSTIPPIQSAPATDLSAIISALSQTTQQATMPQMSSFGFSNLTQQSQTQQQQAAPYENEERKRFREGGGYEDRDHGSYKKHKNKGGNNNSNGAGFKPHKLYPCRFFKEGKCVKGDACTYIHDRSDRR</sequence>
<keyword evidence="8" id="KW-1185">Reference proteome</keyword>
<dbReference type="SUPFAM" id="SSF90229">
    <property type="entry name" value="CCCH zinc finger"/>
    <property type="match status" value="1"/>
</dbReference>
<feature type="region of interest" description="Disordered" evidence="5">
    <location>
        <begin position="534"/>
        <end position="735"/>
    </location>
</feature>
<dbReference type="InterPro" id="IPR000571">
    <property type="entry name" value="Znf_CCCH"/>
</dbReference>
<protein>
    <recommendedName>
        <fullName evidence="6">C3H1-type domain-containing protein</fullName>
    </recommendedName>
</protein>
<dbReference type="OrthoDB" id="4347at2759"/>
<feature type="region of interest" description="Disordered" evidence="5">
    <location>
        <begin position="301"/>
        <end position="374"/>
    </location>
</feature>
<feature type="region of interest" description="Disordered" evidence="5">
    <location>
        <begin position="765"/>
        <end position="806"/>
    </location>
</feature>
<evidence type="ECO:0000256" key="5">
    <source>
        <dbReference type="SAM" id="MobiDB-lite"/>
    </source>
</evidence>
<evidence type="ECO:0000313" key="8">
    <source>
        <dbReference type="Proteomes" id="UP000250140"/>
    </source>
</evidence>
<feature type="compositionally biased region" description="Basic and acidic residues" evidence="5">
    <location>
        <begin position="765"/>
        <end position="774"/>
    </location>
</feature>
<feature type="compositionally biased region" description="Basic and acidic residues" evidence="5">
    <location>
        <begin position="560"/>
        <end position="573"/>
    </location>
</feature>
<dbReference type="EMBL" id="KV749006">
    <property type="protein sequence ID" value="OCL11697.1"/>
    <property type="molecule type" value="Genomic_DNA"/>
</dbReference>
<dbReference type="AlphaFoldDB" id="A0A8E2F6X9"/>
<keyword evidence="2 4" id="KW-0863">Zinc-finger</keyword>
<organism evidence="7 8">
    <name type="scientific">Glonium stellatum</name>
    <dbReference type="NCBI Taxonomy" id="574774"/>
    <lineage>
        <taxon>Eukaryota</taxon>
        <taxon>Fungi</taxon>
        <taxon>Dikarya</taxon>
        <taxon>Ascomycota</taxon>
        <taxon>Pezizomycotina</taxon>
        <taxon>Dothideomycetes</taxon>
        <taxon>Pleosporomycetidae</taxon>
        <taxon>Gloniales</taxon>
        <taxon>Gloniaceae</taxon>
        <taxon>Glonium</taxon>
    </lineage>
</organism>
<feature type="compositionally biased region" description="Low complexity" evidence="5">
    <location>
        <begin position="625"/>
        <end position="673"/>
    </location>
</feature>
<feature type="region of interest" description="Disordered" evidence="5">
    <location>
        <begin position="1039"/>
        <end position="1095"/>
    </location>
</feature>
<feature type="compositionally biased region" description="Basic and acidic residues" evidence="5">
    <location>
        <begin position="705"/>
        <end position="735"/>
    </location>
</feature>
<feature type="region of interest" description="Disordered" evidence="5">
    <location>
        <begin position="858"/>
        <end position="879"/>
    </location>
</feature>
<keyword evidence="1 4" id="KW-0479">Metal-binding</keyword>
<feature type="compositionally biased region" description="Low complexity" evidence="5">
    <location>
        <begin position="1041"/>
        <end position="1050"/>
    </location>
</feature>